<dbReference type="SUPFAM" id="SSF51445">
    <property type="entry name" value="(Trans)glycosidases"/>
    <property type="match status" value="1"/>
</dbReference>
<dbReference type="RefSeq" id="WP_317979588.1">
    <property type="nucleotide sequence ID" value="NZ_BTCL01000004.1"/>
</dbReference>
<comment type="catalytic activity">
    <reaction evidence="5">
        <text>Hydrolysis of terminal, non-reducing alpha-D-galactose residues in alpha-D-galactosides, including galactose oligosaccharides, galactomannans and galactolipids.</text>
        <dbReference type="EC" id="3.2.1.22"/>
    </reaction>
</comment>
<comment type="similarity">
    <text evidence="1 5">Belongs to the glycosyl hydrolase 27 family.</text>
</comment>
<evidence type="ECO:0000256" key="2">
    <source>
        <dbReference type="ARBA" id="ARBA00022729"/>
    </source>
</evidence>
<dbReference type="PANTHER" id="PTHR11452:SF75">
    <property type="entry name" value="ALPHA-GALACTOSIDASE MEL1"/>
    <property type="match status" value="1"/>
</dbReference>
<dbReference type="PRINTS" id="PR00740">
    <property type="entry name" value="GLHYDRLASE27"/>
</dbReference>
<proteinExistence type="inferred from homology"/>
<keyword evidence="5" id="KW-1015">Disulfide bond</keyword>
<evidence type="ECO:0000313" key="9">
    <source>
        <dbReference type="Proteomes" id="UP001285921"/>
    </source>
</evidence>
<dbReference type="Gene3D" id="2.60.120.260">
    <property type="entry name" value="Galactose-binding domain-like"/>
    <property type="match status" value="3"/>
</dbReference>
<gene>
    <name evidence="8" type="ORF">PghCCS26_17640</name>
</gene>
<keyword evidence="4 5" id="KW-0326">Glycosidase</keyword>
<dbReference type="InterPro" id="IPR013785">
    <property type="entry name" value="Aldolase_TIM"/>
</dbReference>
<sequence length="830" mass="90338">MKVQYEARNAARLSAAFKPAGAIILGLALLLTAVFGGYGFLPPRVAEAANNGLALKPLMGWSSYSMQVYSGNGAWITAAQIKAQSDAMHQKLQSHGYEYINVDAGWNGGLDGYGRPVPSTTLYPNGLTDVINYVHANGQKFGLYFIPGLSPQAYDADLPIYGAPGCSMQDIAVQPLTTADYWGLDYKINFGNACAQKYIDSIADLIDSWGVDFVKFDSVTPGSGHNDTSIDARGDVAAWSQALSSRGIWFEISWALDHNYVDYWKQYANGWRVDWDVECYCVNTALTSWPNIARLFPDAAVWWRDAGPGGWNDFDSLNVGNGAMDGLTQDERQTAMSLWAMSSAQLYTGNDLTNLDAFGLSLLTNDEVIAVNQAGRPAHPVSTASNQQVWYANNGDGTYTVGLFNLGSSAATVTVNWNDIGLNGAAAVRDLWSHNDLGSFNAGYSSVNLPPHASRLLKVTASGGSVTANDDDTGVKYTGSWQRSYNRGLGDYQDDVHFTQANNDSFEYTFQGTGIDLITEKSPDQGNVDIYLDNVLKGTVSTYNSVRQLQQTVYSVSGLTNGTHTLKAVKKSGSYMLLDKLRFFVASPVAVNDTDPGISYSGAWSLNSARGFGDYQDDVHFTQTNNDFVQYTFNGTGIDLVTEKDSAQGDVDIYIDNVFKQTVNIYSPSRLVQQTVYSIMGLTSGTHTIKAVKKSGTYMLIDQFKIKSPRIQYNDTDAGIVYTGSWSLNGNRGFGDYNNDVHFTQTNNDSLQFAFTGTGVELITEKDASQGNVDIYIDNVLQATVNTASTTRQVNQVVYQATGLTSGSHTLKAVKKSGTYMLLDSIRVTP</sequence>
<evidence type="ECO:0000256" key="6">
    <source>
        <dbReference type="SAM" id="Phobius"/>
    </source>
</evidence>
<accession>A0ABQ6NHR1</accession>
<dbReference type="EC" id="3.2.1.22" evidence="5"/>
<evidence type="ECO:0000313" key="8">
    <source>
        <dbReference type="EMBL" id="GMK44636.1"/>
    </source>
</evidence>
<dbReference type="Pfam" id="PF16499">
    <property type="entry name" value="Melibiase_2"/>
    <property type="match status" value="2"/>
</dbReference>
<dbReference type="Gene3D" id="2.60.40.1180">
    <property type="entry name" value="Golgi alpha-mannosidase II"/>
    <property type="match status" value="1"/>
</dbReference>
<dbReference type="SUPFAM" id="SSF51011">
    <property type="entry name" value="Glycosyl hydrolase domain"/>
    <property type="match status" value="1"/>
</dbReference>
<keyword evidence="6" id="KW-0472">Membrane</keyword>
<name>A0ABQ6NHR1_9BACL</name>
<evidence type="ECO:0000256" key="3">
    <source>
        <dbReference type="ARBA" id="ARBA00022801"/>
    </source>
</evidence>
<dbReference type="Pfam" id="PF17801">
    <property type="entry name" value="Melibiase_C"/>
    <property type="match status" value="1"/>
</dbReference>
<keyword evidence="6" id="KW-0812">Transmembrane</keyword>
<dbReference type="InterPro" id="IPR013780">
    <property type="entry name" value="Glyco_hydro_b"/>
</dbReference>
<organism evidence="8 9">
    <name type="scientific">Paenibacillus glycanilyticus</name>
    <dbReference type="NCBI Taxonomy" id="126569"/>
    <lineage>
        <taxon>Bacteria</taxon>
        <taxon>Bacillati</taxon>
        <taxon>Bacillota</taxon>
        <taxon>Bacilli</taxon>
        <taxon>Bacillales</taxon>
        <taxon>Paenibacillaceae</taxon>
        <taxon>Paenibacillus</taxon>
    </lineage>
</organism>
<dbReference type="InterPro" id="IPR002241">
    <property type="entry name" value="Glyco_hydro_27"/>
</dbReference>
<dbReference type="InterPro" id="IPR041233">
    <property type="entry name" value="Melibiase_C"/>
</dbReference>
<evidence type="ECO:0000256" key="1">
    <source>
        <dbReference type="ARBA" id="ARBA00009743"/>
    </source>
</evidence>
<dbReference type="Proteomes" id="UP001285921">
    <property type="component" value="Unassembled WGS sequence"/>
</dbReference>
<keyword evidence="3 5" id="KW-0378">Hydrolase</keyword>
<keyword evidence="9" id="KW-1185">Reference proteome</keyword>
<keyword evidence="6" id="KW-1133">Transmembrane helix</keyword>
<feature type="domain" description="Alpha galactosidase C-terminal" evidence="7">
    <location>
        <begin position="386"/>
        <end position="459"/>
    </location>
</feature>
<evidence type="ECO:0000256" key="4">
    <source>
        <dbReference type="ARBA" id="ARBA00023295"/>
    </source>
</evidence>
<protein>
    <recommendedName>
        <fullName evidence="5">Alpha-galactosidase</fullName>
        <ecNumber evidence="5">3.2.1.22</ecNumber>
    </recommendedName>
    <alternativeName>
        <fullName evidence="5">Melibiase</fullName>
    </alternativeName>
</protein>
<dbReference type="CDD" id="cd14792">
    <property type="entry name" value="GH27"/>
    <property type="match status" value="1"/>
</dbReference>
<reference evidence="8 9" key="1">
    <citation type="submission" date="2023-05" db="EMBL/GenBank/DDBJ databases">
        <title>Draft genome of Paenibacillus sp. CCS26.</title>
        <authorList>
            <person name="Akita H."/>
            <person name="Shinto Y."/>
            <person name="Kimura Z."/>
        </authorList>
    </citation>
    <scope>NUCLEOTIDE SEQUENCE [LARGE SCALE GENOMIC DNA]</scope>
    <source>
        <strain evidence="8 9">CCS26</strain>
    </source>
</reference>
<evidence type="ECO:0000256" key="5">
    <source>
        <dbReference type="RuleBase" id="RU361168"/>
    </source>
</evidence>
<dbReference type="EMBL" id="BTCL01000004">
    <property type="protein sequence ID" value="GMK44636.1"/>
    <property type="molecule type" value="Genomic_DNA"/>
</dbReference>
<dbReference type="PANTHER" id="PTHR11452">
    <property type="entry name" value="ALPHA-GALACTOSIDASE/ALPHA-N-ACETYLGALACTOSAMINIDASE"/>
    <property type="match status" value="1"/>
</dbReference>
<evidence type="ECO:0000259" key="7">
    <source>
        <dbReference type="Pfam" id="PF17801"/>
    </source>
</evidence>
<comment type="caution">
    <text evidence="8">The sequence shown here is derived from an EMBL/GenBank/DDBJ whole genome shotgun (WGS) entry which is preliminary data.</text>
</comment>
<feature type="transmembrane region" description="Helical" evidence="6">
    <location>
        <begin position="20"/>
        <end position="41"/>
    </location>
</feature>
<dbReference type="InterPro" id="IPR017853">
    <property type="entry name" value="GH"/>
</dbReference>
<dbReference type="Gene3D" id="3.20.20.70">
    <property type="entry name" value="Aldolase class I"/>
    <property type="match status" value="1"/>
</dbReference>
<keyword evidence="2" id="KW-0732">Signal</keyword>